<accession>A0AAD6SMP6</accession>
<gene>
    <name evidence="1" type="ORF">C8F04DRAFT_1186611</name>
</gene>
<dbReference type="EMBL" id="JARJCM010000089">
    <property type="protein sequence ID" value="KAJ7030568.1"/>
    <property type="molecule type" value="Genomic_DNA"/>
</dbReference>
<dbReference type="AlphaFoldDB" id="A0AAD6SMP6"/>
<reference evidence="1" key="1">
    <citation type="submission" date="2023-03" db="EMBL/GenBank/DDBJ databases">
        <title>Massive genome expansion in bonnet fungi (Mycena s.s.) driven by repeated elements and novel gene families across ecological guilds.</title>
        <authorList>
            <consortium name="Lawrence Berkeley National Laboratory"/>
            <person name="Harder C.B."/>
            <person name="Miyauchi S."/>
            <person name="Viragh M."/>
            <person name="Kuo A."/>
            <person name="Thoen E."/>
            <person name="Andreopoulos B."/>
            <person name="Lu D."/>
            <person name="Skrede I."/>
            <person name="Drula E."/>
            <person name="Henrissat B."/>
            <person name="Morin E."/>
            <person name="Kohler A."/>
            <person name="Barry K."/>
            <person name="LaButti K."/>
            <person name="Morin E."/>
            <person name="Salamov A."/>
            <person name="Lipzen A."/>
            <person name="Mereny Z."/>
            <person name="Hegedus B."/>
            <person name="Baldrian P."/>
            <person name="Stursova M."/>
            <person name="Weitz H."/>
            <person name="Taylor A."/>
            <person name="Grigoriev I.V."/>
            <person name="Nagy L.G."/>
            <person name="Martin F."/>
            <person name="Kauserud H."/>
        </authorList>
    </citation>
    <scope>NUCLEOTIDE SEQUENCE</scope>
    <source>
        <strain evidence="1">CBHHK200</strain>
    </source>
</reference>
<sequence>MSTTVTHYDDPPLGKLLPAHPPAAADASVLMAVMYSQILSPGIIISISTRDGWGAVNYMDAIRDAIYNICHGFSLSLSAPHCQREYHNRECSSAPQIFETCPEHRLSYEGLRKDYADDVELLRGLDLSKTRLQTHYNIYYASMQSSVSEEAEEVPGSPVKFNLFGMGRVHLPVPPRMSWKSTSEPLVSQSHLRIQIHLLGGGRDTIGIQRASLRAETVEMLMFVKARLRLAREASKKAEKALVELL</sequence>
<name>A0AAD6SMP6_9AGAR</name>
<organism evidence="1 2">
    <name type="scientific">Mycena alexandri</name>
    <dbReference type="NCBI Taxonomy" id="1745969"/>
    <lineage>
        <taxon>Eukaryota</taxon>
        <taxon>Fungi</taxon>
        <taxon>Dikarya</taxon>
        <taxon>Basidiomycota</taxon>
        <taxon>Agaricomycotina</taxon>
        <taxon>Agaricomycetes</taxon>
        <taxon>Agaricomycetidae</taxon>
        <taxon>Agaricales</taxon>
        <taxon>Marasmiineae</taxon>
        <taxon>Mycenaceae</taxon>
        <taxon>Mycena</taxon>
    </lineage>
</organism>
<dbReference type="Proteomes" id="UP001218188">
    <property type="component" value="Unassembled WGS sequence"/>
</dbReference>
<protein>
    <submittedName>
        <fullName evidence="1">Uncharacterized protein</fullName>
    </submittedName>
</protein>
<comment type="caution">
    <text evidence="1">The sequence shown here is derived from an EMBL/GenBank/DDBJ whole genome shotgun (WGS) entry which is preliminary data.</text>
</comment>
<evidence type="ECO:0000313" key="1">
    <source>
        <dbReference type="EMBL" id="KAJ7030568.1"/>
    </source>
</evidence>
<proteinExistence type="predicted"/>
<evidence type="ECO:0000313" key="2">
    <source>
        <dbReference type="Proteomes" id="UP001218188"/>
    </source>
</evidence>
<keyword evidence="2" id="KW-1185">Reference proteome</keyword>